<feature type="transmembrane region" description="Helical" evidence="7">
    <location>
        <begin position="345"/>
        <end position="371"/>
    </location>
</feature>
<evidence type="ECO:0000256" key="2">
    <source>
        <dbReference type="ARBA" id="ARBA00006213"/>
    </source>
</evidence>
<dbReference type="PANTHER" id="PTHR31376:SF2">
    <property type="entry name" value="PURINE PERMEASE 11-RELATED"/>
    <property type="match status" value="1"/>
</dbReference>
<sequence length="447" mass="48995">MEKRMRQLCRSLFSPYPSAYASPSSALNAPFFMLSSLPTTTTPCRERRKSDADAHAFPPFDISDDGGQGKREEEGEEGPGQTGIRIRLMSEEEQEDQGTSGMVMTSQMKWVLVVLSIAALIVGQSVALLLSRYYFDNGGSSRWLSTLLQCVGWPILVIPLLFYYGKESANRLTPFTTKLVFIYVALGLLLAADNLAYSWGISFMPASTYSLLCSSQLAFNAVFALVLVKQKIGPYTLNSLVILTFSAVLLGVQSDGGRPAGVNNVQYIIGFVCTVAASAMYGLILPLMQLVFKRVIKKETFAVVLEMQIYTSIVATAVCVIGLFISGESQHLKEEASNFTKGKVAYYMTLVWSAIGWQVCSVGVVSLIFVVSSLFSNVISTLSLPVVPLLSVWFFHDKMHALKIISLLLSVWGFVSYIYGGYVDSKSATNPKNNTSVENRQSSSDAR</sequence>
<feature type="compositionally biased region" description="Basic and acidic residues" evidence="8">
    <location>
        <begin position="44"/>
        <end position="54"/>
    </location>
</feature>
<feature type="transmembrane region" description="Helical" evidence="7">
    <location>
        <begin position="300"/>
        <end position="325"/>
    </location>
</feature>
<feature type="transmembrane region" description="Helical" evidence="7">
    <location>
        <begin position="235"/>
        <end position="253"/>
    </location>
</feature>
<feature type="transmembrane region" description="Helical" evidence="7">
    <location>
        <begin position="175"/>
        <end position="197"/>
    </location>
</feature>
<evidence type="ECO:0000256" key="4">
    <source>
        <dbReference type="ARBA" id="ARBA00022692"/>
    </source>
</evidence>
<dbReference type="PANTHER" id="PTHR31376">
    <property type="entry name" value="OS09G0467300 PROTEIN-RELATED"/>
    <property type="match status" value="1"/>
</dbReference>
<feature type="transmembrane region" description="Helical" evidence="7">
    <location>
        <begin position="209"/>
        <end position="228"/>
    </location>
</feature>
<evidence type="ECO:0000256" key="8">
    <source>
        <dbReference type="SAM" id="MobiDB-lite"/>
    </source>
</evidence>
<dbReference type="EMBL" id="GCKF01039673">
    <property type="protein sequence ID" value="JAG95737.1"/>
    <property type="molecule type" value="Transcribed_RNA"/>
</dbReference>
<evidence type="ECO:0000256" key="6">
    <source>
        <dbReference type="ARBA" id="ARBA00023136"/>
    </source>
</evidence>
<evidence type="ECO:0000256" key="3">
    <source>
        <dbReference type="ARBA" id="ARBA00022448"/>
    </source>
</evidence>
<feature type="transmembrane region" description="Helical" evidence="7">
    <location>
        <begin position="143"/>
        <end position="163"/>
    </location>
</feature>
<feature type="transmembrane region" description="Helical" evidence="7">
    <location>
        <begin position="401"/>
        <end position="422"/>
    </location>
</feature>
<evidence type="ECO:0000256" key="5">
    <source>
        <dbReference type="ARBA" id="ARBA00022989"/>
    </source>
</evidence>
<evidence type="ECO:0000256" key="7">
    <source>
        <dbReference type="RuleBase" id="RU368015"/>
    </source>
</evidence>
<dbReference type="InterPro" id="IPR030182">
    <property type="entry name" value="PUP_plant"/>
</dbReference>
<dbReference type="InterPro" id="IPR037185">
    <property type="entry name" value="EmrE-like"/>
</dbReference>
<organism evidence="9">
    <name type="scientific">Araucaria cunninghamii</name>
    <name type="common">Hoop pine</name>
    <name type="synonym">Moreton Bay pine</name>
    <dbReference type="NCBI Taxonomy" id="56994"/>
    <lineage>
        <taxon>Eukaryota</taxon>
        <taxon>Viridiplantae</taxon>
        <taxon>Streptophyta</taxon>
        <taxon>Embryophyta</taxon>
        <taxon>Tracheophyta</taxon>
        <taxon>Spermatophyta</taxon>
        <taxon>Pinopsida</taxon>
        <taxon>Pinidae</taxon>
        <taxon>Conifers II</taxon>
        <taxon>Araucariales</taxon>
        <taxon>Araucariaceae</taxon>
        <taxon>Araucaria</taxon>
    </lineage>
</organism>
<accession>A0A0D6QVX5</accession>
<dbReference type="GO" id="GO:0015211">
    <property type="term" value="F:purine nucleoside transmembrane transporter activity"/>
    <property type="evidence" value="ECO:0007669"/>
    <property type="project" value="UniProtKB-UniRule"/>
</dbReference>
<protein>
    <recommendedName>
        <fullName evidence="7">Probable purine permease</fullName>
    </recommendedName>
</protein>
<name>A0A0D6QVX5_ARACU</name>
<keyword evidence="3 7" id="KW-0813">Transport</keyword>
<dbReference type="GO" id="GO:0016020">
    <property type="term" value="C:membrane"/>
    <property type="evidence" value="ECO:0007669"/>
    <property type="project" value="UniProtKB-SubCell"/>
</dbReference>
<keyword evidence="4 7" id="KW-0812">Transmembrane</keyword>
<dbReference type="GO" id="GO:0005345">
    <property type="term" value="F:purine nucleobase transmembrane transporter activity"/>
    <property type="evidence" value="ECO:0007669"/>
    <property type="project" value="UniProtKB-UniRule"/>
</dbReference>
<dbReference type="Pfam" id="PF16913">
    <property type="entry name" value="PUNUT"/>
    <property type="match status" value="1"/>
</dbReference>
<evidence type="ECO:0000313" key="9">
    <source>
        <dbReference type="EMBL" id="JAG95737.1"/>
    </source>
</evidence>
<feature type="transmembrane region" description="Helical" evidence="7">
    <location>
        <begin position="378"/>
        <end position="395"/>
    </location>
</feature>
<evidence type="ECO:0000256" key="1">
    <source>
        <dbReference type="ARBA" id="ARBA00004141"/>
    </source>
</evidence>
<dbReference type="SUPFAM" id="SSF103481">
    <property type="entry name" value="Multidrug resistance efflux transporter EmrE"/>
    <property type="match status" value="1"/>
</dbReference>
<proteinExistence type="inferred from homology"/>
<dbReference type="AlphaFoldDB" id="A0A0D6QVX5"/>
<keyword evidence="5 7" id="KW-1133">Transmembrane helix</keyword>
<comment type="similarity">
    <text evidence="2 7">Belongs to the purine permeases (TC 2.A.7.14) family.</text>
</comment>
<feature type="transmembrane region" description="Helical" evidence="7">
    <location>
        <begin position="265"/>
        <end position="288"/>
    </location>
</feature>
<comment type="subcellular location">
    <subcellularLocation>
        <location evidence="1 7">Membrane</location>
        <topology evidence="1 7">Multi-pass membrane protein</topology>
    </subcellularLocation>
</comment>
<keyword evidence="6 7" id="KW-0472">Membrane</keyword>
<reference evidence="9" key="1">
    <citation type="submission" date="2015-03" db="EMBL/GenBank/DDBJ databases">
        <title>A transcriptome of Araucaria cunninghamii, an australian fine timber species.</title>
        <authorList>
            <person name="Jing Yi C.J.Y."/>
            <person name="Yin San L.Y.S."/>
            <person name="Abdul Karim S.S."/>
            <person name="Wan Azmi N.N."/>
            <person name="Hercus R.R."/>
            <person name="Croft L.L."/>
        </authorList>
    </citation>
    <scope>NUCLEOTIDE SEQUENCE</scope>
    <source>
        <strain evidence="9">MI0301</strain>
        <tissue evidence="9">Leaf</tissue>
    </source>
</reference>
<feature type="region of interest" description="Disordered" evidence="8">
    <location>
        <begin position="42"/>
        <end position="85"/>
    </location>
</feature>
<feature type="transmembrane region" description="Helical" evidence="7">
    <location>
        <begin position="110"/>
        <end position="131"/>
    </location>
</feature>